<name>A0A2H1FCB4_9ARCH</name>
<protein>
    <submittedName>
        <fullName evidence="2">Uncharacterized protein</fullName>
    </submittedName>
</protein>
<evidence type="ECO:0000313" key="2">
    <source>
        <dbReference type="EMBL" id="SMH70397.1"/>
    </source>
</evidence>
<reference evidence="3" key="1">
    <citation type="submission" date="2017-03" db="EMBL/GenBank/DDBJ databases">
        <authorList>
            <person name="Herbold C."/>
        </authorList>
    </citation>
    <scope>NUCLEOTIDE SEQUENCE [LARGE SCALE GENOMIC DNA]</scope>
</reference>
<organism evidence="2 3">
    <name type="scientific">Candidatus Nitrosotalea okcheonensis</name>
    <dbReference type="NCBI Taxonomy" id="1903276"/>
    <lineage>
        <taxon>Archaea</taxon>
        <taxon>Nitrososphaerota</taxon>
        <taxon>Nitrososphaeria</taxon>
        <taxon>Nitrosotaleales</taxon>
        <taxon>Nitrosotaleaceae</taxon>
        <taxon>Nitrosotalea</taxon>
    </lineage>
</organism>
<keyword evidence="1" id="KW-0812">Transmembrane</keyword>
<keyword evidence="1" id="KW-0472">Membrane</keyword>
<keyword evidence="1" id="KW-1133">Transmembrane helix</keyword>
<dbReference type="Proteomes" id="UP000230607">
    <property type="component" value="Chromosome 1"/>
</dbReference>
<feature type="transmembrane region" description="Helical" evidence="1">
    <location>
        <begin position="30"/>
        <end position="47"/>
    </location>
</feature>
<proteinExistence type="predicted"/>
<evidence type="ECO:0000313" key="3">
    <source>
        <dbReference type="Proteomes" id="UP000230607"/>
    </source>
</evidence>
<accession>A0A2H1FCB4</accession>
<evidence type="ECO:0000256" key="1">
    <source>
        <dbReference type="SAM" id="Phobius"/>
    </source>
</evidence>
<sequence>MTPCNNPTGYTFYGLMFIEIVSDKKNERKWRVFFSIVVGTIGFWPFHSCGSKPVIFNDVDT</sequence>
<dbReference type="EMBL" id="LT841358">
    <property type="protein sequence ID" value="SMH70397.1"/>
    <property type="molecule type" value="Genomic_DNA"/>
</dbReference>
<dbReference type="AlphaFoldDB" id="A0A2H1FCB4"/>
<keyword evidence="3" id="KW-1185">Reference proteome</keyword>
<gene>
    <name evidence="2" type="ORF">NCS_10204</name>
</gene>